<gene>
    <name evidence="2" type="ORF">KNW02_01150</name>
</gene>
<comment type="caution">
    <text evidence="2">The sequence shown here is derived from an EMBL/GenBank/DDBJ whole genome shotgun (WGS) entry which is preliminary data.</text>
</comment>
<keyword evidence="1" id="KW-0472">Membrane</keyword>
<keyword evidence="3" id="KW-1185">Reference proteome</keyword>
<sequence length="112" mass="12082">MTQDELLAALAPPRLPAGVLQPDWREALGLIGLGLLAALLVFLLLAPLLTRRPSHRARIRATRGLPVGERLLAIARILGHLPADLRAAAYGAGPAPTDERIEHIANRSGRRR</sequence>
<dbReference type="EMBL" id="JAHKNG010000001">
    <property type="protein sequence ID" value="MBU3028722.1"/>
    <property type="molecule type" value="Genomic_DNA"/>
</dbReference>
<evidence type="ECO:0000313" key="2">
    <source>
        <dbReference type="EMBL" id="MBU3028722.1"/>
    </source>
</evidence>
<proteinExistence type="predicted"/>
<protein>
    <submittedName>
        <fullName evidence="2">Uncharacterized protein</fullName>
    </submittedName>
</protein>
<accession>A0ABS6AF38</accession>
<keyword evidence="1" id="KW-0812">Transmembrane</keyword>
<feature type="transmembrane region" description="Helical" evidence="1">
    <location>
        <begin position="27"/>
        <end position="50"/>
    </location>
</feature>
<reference evidence="2" key="1">
    <citation type="submission" date="2021-06" db="EMBL/GenBank/DDBJ databases">
        <title>Paracoccus bacterium XHP0099 sp. nov., isolated from the surface waters of the Yellow Sea.</title>
        <authorList>
            <person name="Xue H."/>
            <person name="Zhang D."/>
        </authorList>
    </citation>
    <scope>NUCLEOTIDE SEQUENCE</scope>
    <source>
        <strain evidence="2">XHP0099</strain>
    </source>
</reference>
<name>A0ABS6AF38_9RHOB</name>
<dbReference type="RefSeq" id="WP_216031408.1">
    <property type="nucleotide sequence ID" value="NZ_JAHKNG010000001.1"/>
</dbReference>
<dbReference type="Proteomes" id="UP001166191">
    <property type="component" value="Unassembled WGS sequence"/>
</dbReference>
<organism evidence="2 3">
    <name type="scientific">Paracoccus marinaquae</name>
    <dbReference type="NCBI Taxonomy" id="2841926"/>
    <lineage>
        <taxon>Bacteria</taxon>
        <taxon>Pseudomonadati</taxon>
        <taxon>Pseudomonadota</taxon>
        <taxon>Alphaproteobacteria</taxon>
        <taxon>Rhodobacterales</taxon>
        <taxon>Paracoccaceae</taxon>
        <taxon>Paracoccus</taxon>
    </lineage>
</organism>
<evidence type="ECO:0000313" key="3">
    <source>
        <dbReference type="Proteomes" id="UP001166191"/>
    </source>
</evidence>
<evidence type="ECO:0000256" key="1">
    <source>
        <dbReference type="SAM" id="Phobius"/>
    </source>
</evidence>
<keyword evidence="1" id="KW-1133">Transmembrane helix</keyword>